<reference evidence="1" key="1">
    <citation type="submission" date="2012-04" db="EMBL/GenBank/DDBJ databases">
        <title>The Genome Sequence of Loa loa.</title>
        <authorList>
            <consortium name="The Broad Institute Genome Sequencing Platform"/>
            <consortium name="Broad Institute Genome Sequencing Center for Infectious Disease"/>
            <person name="Nutman T.B."/>
            <person name="Fink D.L."/>
            <person name="Russ C."/>
            <person name="Young S."/>
            <person name="Zeng Q."/>
            <person name="Gargeya S."/>
            <person name="Alvarado L."/>
            <person name="Berlin A."/>
            <person name="Chapman S.B."/>
            <person name="Chen Z."/>
            <person name="Freedman E."/>
            <person name="Gellesch M."/>
            <person name="Goldberg J."/>
            <person name="Griggs A."/>
            <person name="Gujja S."/>
            <person name="Heilman E.R."/>
            <person name="Heiman D."/>
            <person name="Howarth C."/>
            <person name="Mehta T."/>
            <person name="Neiman D."/>
            <person name="Pearson M."/>
            <person name="Roberts A."/>
            <person name="Saif S."/>
            <person name="Shea T."/>
            <person name="Shenoy N."/>
            <person name="Sisk P."/>
            <person name="Stolte C."/>
            <person name="Sykes S."/>
            <person name="White J."/>
            <person name="Yandava C."/>
            <person name="Haas B."/>
            <person name="Henn M.R."/>
            <person name="Nusbaum C."/>
            <person name="Birren B."/>
        </authorList>
    </citation>
    <scope>NUCLEOTIDE SEQUENCE [LARGE SCALE GENOMIC DNA]</scope>
</reference>
<name>A0A1S0TJD8_LOALO</name>
<dbReference type="KEGG" id="loa:LOAG_13515"/>
<evidence type="ECO:0000313" key="1">
    <source>
        <dbReference type="EMBL" id="EFO15000.1"/>
    </source>
</evidence>
<protein>
    <submittedName>
        <fullName evidence="1">Uncharacterized protein</fullName>
    </submittedName>
</protein>
<dbReference type="RefSeq" id="XP_003149069.1">
    <property type="nucleotide sequence ID" value="XM_003149021.1"/>
</dbReference>
<gene>
    <name evidence="1" type="ORF">LOAG_13515</name>
</gene>
<organism evidence="1">
    <name type="scientific">Loa loa</name>
    <name type="common">Eye worm</name>
    <name type="synonym">Filaria loa</name>
    <dbReference type="NCBI Taxonomy" id="7209"/>
    <lineage>
        <taxon>Eukaryota</taxon>
        <taxon>Metazoa</taxon>
        <taxon>Ecdysozoa</taxon>
        <taxon>Nematoda</taxon>
        <taxon>Chromadorea</taxon>
        <taxon>Rhabditida</taxon>
        <taxon>Spirurina</taxon>
        <taxon>Spiruromorpha</taxon>
        <taxon>Filarioidea</taxon>
        <taxon>Onchocercidae</taxon>
        <taxon>Loa</taxon>
    </lineage>
</organism>
<dbReference type="AlphaFoldDB" id="A0A1S0TJD8"/>
<accession>A0A1S0TJD8</accession>
<dbReference type="GeneID" id="9950986"/>
<dbReference type="CTD" id="9950986"/>
<sequence>MSFTIIQSANPAKKKLIKVLNEAKELDLRSFDKQLPHQELYELYEARKGNQRNDRKN</sequence>
<dbReference type="InParanoid" id="A0A1S0TJD8"/>
<dbReference type="EMBL" id="JH712119">
    <property type="protein sequence ID" value="EFO15000.1"/>
    <property type="molecule type" value="Genomic_DNA"/>
</dbReference>
<proteinExistence type="predicted"/>